<proteinExistence type="predicted"/>
<comment type="caution">
    <text evidence="2">The sequence shown here is derived from an EMBL/GenBank/DDBJ whole genome shotgun (WGS) entry which is preliminary data.</text>
</comment>
<dbReference type="EMBL" id="JACFXU010000013">
    <property type="protein sequence ID" value="MBA6412809.1"/>
    <property type="molecule type" value="Genomic_DNA"/>
</dbReference>
<dbReference type="Proteomes" id="UP000539350">
    <property type="component" value="Unassembled WGS sequence"/>
</dbReference>
<evidence type="ECO:0000256" key="1">
    <source>
        <dbReference type="SAM" id="MobiDB-lite"/>
    </source>
</evidence>
<reference evidence="2 3" key="1">
    <citation type="submission" date="2020-07" db="EMBL/GenBank/DDBJ databases">
        <title>Halieaceae bacterium, F7430, whole genome shotgun sequencing project.</title>
        <authorList>
            <person name="Jiang S."/>
            <person name="Liu Z.W."/>
            <person name="Du Z.J."/>
        </authorList>
    </citation>
    <scope>NUCLEOTIDE SEQUENCE [LARGE SCALE GENOMIC DNA]</scope>
    <source>
        <strain evidence="2 3">F7430</strain>
    </source>
</reference>
<name>A0A7W2TVP3_9GAMM</name>
<feature type="region of interest" description="Disordered" evidence="1">
    <location>
        <begin position="223"/>
        <end position="242"/>
    </location>
</feature>
<keyword evidence="3" id="KW-1185">Reference proteome</keyword>
<evidence type="ECO:0000313" key="2">
    <source>
        <dbReference type="EMBL" id="MBA6412809.1"/>
    </source>
</evidence>
<organism evidence="2 3">
    <name type="scientific">Sediminihaliea albiluteola</name>
    <dbReference type="NCBI Taxonomy" id="2758564"/>
    <lineage>
        <taxon>Bacteria</taxon>
        <taxon>Pseudomonadati</taxon>
        <taxon>Pseudomonadota</taxon>
        <taxon>Gammaproteobacteria</taxon>
        <taxon>Cellvibrionales</taxon>
        <taxon>Halieaceae</taxon>
        <taxon>Sediminihaliea</taxon>
    </lineage>
</organism>
<dbReference type="AlphaFoldDB" id="A0A7W2TVP3"/>
<feature type="compositionally biased region" description="Low complexity" evidence="1">
    <location>
        <begin position="223"/>
        <end position="235"/>
    </location>
</feature>
<dbReference type="InterPro" id="IPR021457">
    <property type="entry name" value="DUF3108"/>
</dbReference>
<accession>A0A7W2TVP3</accession>
<evidence type="ECO:0000313" key="3">
    <source>
        <dbReference type="Proteomes" id="UP000539350"/>
    </source>
</evidence>
<protein>
    <submittedName>
        <fullName evidence="2">DUF3108 domain-containing protein</fullName>
    </submittedName>
</protein>
<gene>
    <name evidence="2" type="ORF">H2508_06735</name>
</gene>
<dbReference type="Pfam" id="PF11306">
    <property type="entry name" value="DUF3108"/>
    <property type="match status" value="1"/>
</dbReference>
<sequence>MLQAPAMATNDLRPYQAKYDTSALGMNLTLKRELKTDGEGGYTLTNGGKILVVGFHEVSVFSIQDGQITPKSYVYQGTGLINRRREVHFSPGADTVRSLYKGEWHELPNEPGTLDRMSQLEYMRLLLLNKPEHRDDLTIRVADGRRIKDYTLNFVGEETLETALGSVHTLHFERQHDDPERKSDFWVAPAWDYLLVKTVHIEDDKPVEVVLTGGSIDGISLKSLSSAASEAPSETEAAEQEE</sequence>